<comment type="caution">
    <text evidence="2">The sequence shown here is derived from an EMBL/GenBank/DDBJ whole genome shotgun (WGS) entry which is preliminary data.</text>
</comment>
<dbReference type="AlphaFoldDB" id="A0A5M9MMB6"/>
<dbReference type="Proteomes" id="UP000324241">
    <property type="component" value="Unassembled WGS sequence"/>
</dbReference>
<dbReference type="RefSeq" id="XP_033423228.1">
    <property type="nucleotide sequence ID" value="XM_033575210.1"/>
</dbReference>
<dbReference type="GeneID" id="54333343"/>
<feature type="region of interest" description="Disordered" evidence="1">
    <location>
        <begin position="142"/>
        <end position="190"/>
    </location>
</feature>
<dbReference type="VEuPathDB" id="FungiDB:EYZ11_012875"/>
<gene>
    <name evidence="2" type="ORF">ATNIH1004_010642</name>
</gene>
<organism evidence="2 3">
    <name type="scientific">Aspergillus tanneri</name>
    <dbReference type="NCBI Taxonomy" id="1220188"/>
    <lineage>
        <taxon>Eukaryota</taxon>
        <taxon>Fungi</taxon>
        <taxon>Dikarya</taxon>
        <taxon>Ascomycota</taxon>
        <taxon>Pezizomycotina</taxon>
        <taxon>Eurotiomycetes</taxon>
        <taxon>Eurotiomycetidae</taxon>
        <taxon>Eurotiales</taxon>
        <taxon>Aspergillaceae</taxon>
        <taxon>Aspergillus</taxon>
        <taxon>Aspergillus subgen. Circumdati</taxon>
    </lineage>
</organism>
<name>A0A5M9MMB6_9EURO</name>
<proteinExistence type="predicted"/>
<reference evidence="2 3" key="1">
    <citation type="submission" date="2019-08" db="EMBL/GenBank/DDBJ databases">
        <title>The genome sequence of a newly discovered highly antifungal drug resistant Aspergillus species, Aspergillus tanneri NIH 1004.</title>
        <authorList>
            <person name="Mounaud S."/>
            <person name="Singh I."/>
            <person name="Joardar V."/>
            <person name="Pakala S."/>
            <person name="Pakala S."/>
            <person name="Venepally P."/>
            <person name="Chung J.K."/>
            <person name="Losada L."/>
            <person name="Nierman W.C."/>
        </authorList>
    </citation>
    <scope>NUCLEOTIDE SEQUENCE [LARGE SCALE GENOMIC DNA]</scope>
    <source>
        <strain evidence="2 3">NIH1004</strain>
    </source>
</reference>
<sequence length="296" mass="32900">MSNPSLLRLISEDLIGLDQQSSQVIIDPLQWDSCASQIATVMSKGYRIALHGVTIPSRQAVIDAYTDICLFPLTATDVSVLRLVDWGREVNWASDKKGRYLKKGGYLRSLGYRDTLCDFSSPVSIHLSDSFLSAFSSKASASMTPSKRPHSADSDVEVVDTPLNSSRTPAMVRRSDRLQKSPTAGASTGPSYILFGSRKGRLFDPSNTGQSSTPFRSKKSSLDGDFVPWSVPKNAWDNIKTLEIIRMELRRYLYIVNNRIEALNPREPSPNTFWDTVAESYKDIEVGLELDKLKGL</sequence>
<evidence type="ECO:0000313" key="2">
    <source>
        <dbReference type="EMBL" id="KAA8643867.1"/>
    </source>
</evidence>
<evidence type="ECO:0000313" key="3">
    <source>
        <dbReference type="Proteomes" id="UP000324241"/>
    </source>
</evidence>
<evidence type="ECO:0000256" key="1">
    <source>
        <dbReference type="SAM" id="MobiDB-lite"/>
    </source>
</evidence>
<feature type="compositionally biased region" description="Polar residues" evidence="1">
    <location>
        <begin position="180"/>
        <end position="190"/>
    </location>
</feature>
<protein>
    <submittedName>
        <fullName evidence="2">Uncharacterized protein</fullName>
    </submittedName>
</protein>
<accession>A0A5M9MMB6</accession>
<dbReference type="EMBL" id="QUQM01000005">
    <property type="protein sequence ID" value="KAA8643867.1"/>
    <property type="molecule type" value="Genomic_DNA"/>
</dbReference>